<dbReference type="SUPFAM" id="SSF48403">
    <property type="entry name" value="Ankyrin repeat"/>
    <property type="match status" value="1"/>
</dbReference>
<dbReference type="PROSITE" id="PS50297">
    <property type="entry name" value="ANK_REP_REGION"/>
    <property type="match status" value="6"/>
</dbReference>
<proteinExistence type="inferred from homology"/>
<dbReference type="Proteomes" id="UP000664203">
    <property type="component" value="Unassembled WGS sequence"/>
</dbReference>
<dbReference type="SMART" id="SM00248">
    <property type="entry name" value="ANK"/>
    <property type="match status" value="9"/>
</dbReference>
<dbReference type="PROSITE" id="PS50088">
    <property type="entry name" value="ANK_REPEAT"/>
    <property type="match status" value="8"/>
</dbReference>
<protein>
    <recommendedName>
        <fullName evidence="9">DUF676 domain-containing protein</fullName>
    </recommendedName>
</protein>
<feature type="repeat" description="ANK" evidence="3">
    <location>
        <begin position="992"/>
        <end position="1024"/>
    </location>
</feature>
<dbReference type="SUPFAM" id="SSF53474">
    <property type="entry name" value="alpha/beta-Hydrolases"/>
    <property type="match status" value="1"/>
</dbReference>
<evidence type="ECO:0000259" key="6">
    <source>
        <dbReference type="Pfam" id="PF24883"/>
    </source>
</evidence>
<dbReference type="Pfam" id="PF12796">
    <property type="entry name" value="Ank_2"/>
    <property type="match status" value="3"/>
</dbReference>
<keyword evidence="3" id="KW-0040">ANK repeat</keyword>
<evidence type="ECO:0000256" key="2">
    <source>
        <dbReference type="ARBA" id="ARBA00022737"/>
    </source>
</evidence>
<feature type="repeat" description="ANK" evidence="3">
    <location>
        <begin position="1091"/>
        <end position="1123"/>
    </location>
</feature>
<sequence length="1151" mass="127286">MSQGYTTHAAARVCSKDTVKAAGLNIWASGEHSGSEPTVDIIAVQGLGADPYYTWVRTHNTVEERPTKRRRLNFLPGHQENAPVDRVPNGAQTASGTAEVMWLRDFLPDVIPNARIATYSYESDWRKADVKTNLRKCGEQLLNVLHQSRSTEKEARRPLVFIGHSLGGLIIKQALVLADHGDTFRHFRLSMAGIIFLGTPHQGSDAAVYGVWLAQVAGRDKTLLESLRRNSPALYDIARDFEASHSNADIVCFYEDKDASYGPLRIQLVDHQSASLHGKRAIYLSTNHSGLNKFHGPEDENFLLVRPEIERMARTAPQRIEERYRSHTRGTGKAQRPGGLRDDQGPKLLEALASDYKSDKDLVSTRVPGTCEWFFKDDRFLEWRDSNVSRLLWVSAGPGCGKSVLARALIDERRVCTNIIASNVCYFFFKDGQEQHTRGADALSALLHQLFENPTLITHALPSFGRYGEKLRDEFSELWEILVKCAQDSKAGEIICILDALDECEENARNQLLEKLTRFFTFQQGVTFQNPSLKLKFLITSRPYDDLEQKFQRLLDVSTNMRLDGDEKSQQIGQEINLVIDAKVPHITGGFDDKNRKRISDRLKEMDNRTYLWLFLTIDIIEKSPSRFRRNSDIDSLLSSLPSEISDVYERILSRSGDEDKARILFDLILAARWPLSLEEANMALTIATRDESCKSQRALELWPLKSFTSTVQNMCGLFVSVHDGKLFLIHQTAREFLIKTSKSASTHSHKWNGCLDMAGAHGTMSRICLDYLNFQDVASIHQSHEKSQCYLLNYAANNWVLHYTSQHAELAKDSQKAAEMLCSPSLPQGYWLHIHYGVIRYIKSAGWTKLGIACVFGLANLAEEFLNEGADINAQGGLYGNALQAASFSNNDQIIRMLLDQGADVNVQGGGYGNALQAASFEGHEKVMQILLDQGADVNAQGGPYGNALQAASAQGGDYGNALQAASAQGHEKVVQMLLDQGADVNAQGGDYGNALQAASFEGHEKVMQILLDQGADVNAQGGPYDNALQAASAQGHKKVMQMLLDQGADVNAQGEHFRNALQAASEEGNDQIIRMLLDQGADVNAQDEDYGNALQVASFEGHEKVVQMLIDQGADVNAQGGDYGNALQAASAGGHDHIVQMLQKAGASA</sequence>
<dbReference type="OrthoDB" id="194358at2759"/>
<evidence type="ECO:0000259" key="5">
    <source>
        <dbReference type="Pfam" id="PF05057"/>
    </source>
</evidence>
<evidence type="ECO:0000256" key="4">
    <source>
        <dbReference type="SAM" id="MobiDB-lite"/>
    </source>
</evidence>
<evidence type="ECO:0000256" key="1">
    <source>
        <dbReference type="ARBA" id="ARBA00007920"/>
    </source>
</evidence>
<evidence type="ECO:0000313" key="7">
    <source>
        <dbReference type="EMBL" id="CAF9920439.1"/>
    </source>
</evidence>
<dbReference type="SUPFAM" id="SSF52540">
    <property type="entry name" value="P-loop containing nucleoside triphosphate hydrolases"/>
    <property type="match status" value="1"/>
</dbReference>
<name>A0A8H3INS0_9LECA</name>
<evidence type="ECO:0000313" key="8">
    <source>
        <dbReference type="Proteomes" id="UP000664203"/>
    </source>
</evidence>
<keyword evidence="8" id="KW-1185">Reference proteome</keyword>
<dbReference type="Gene3D" id="1.25.40.20">
    <property type="entry name" value="Ankyrin repeat-containing domain"/>
    <property type="match status" value="3"/>
</dbReference>
<feature type="repeat" description="ANK" evidence="3">
    <location>
        <begin position="1025"/>
        <end position="1057"/>
    </location>
</feature>
<gene>
    <name evidence="7" type="ORF">ALECFALPRED_001527</name>
</gene>
<dbReference type="InterPro" id="IPR029058">
    <property type="entry name" value="AB_hydrolase_fold"/>
</dbReference>
<feature type="repeat" description="ANK" evidence="3">
    <location>
        <begin position="846"/>
        <end position="878"/>
    </location>
</feature>
<feature type="repeat" description="ANK" evidence="3">
    <location>
        <begin position="959"/>
        <end position="991"/>
    </location>
</feature>
<evidence type="ECO:0008006" key="9">
    <source>
        <dbReference type="Google" id="ProtNLM"/>
    </source>
</evidence>
<dbReference type="InterPro" id="IPR007751">
    <property type="entry name" value="DUF676_lipase-like"/>
</dbReference>
<feature type="domain" description="DUF676" evidence="5">
    <location>
        <begin position="133"/>
        <end position="204"/>
    </location>
</feature>
<dbReference type="InterPro" id="IPR056884">
    <property type="entry name" value="NPHP3-like_N"/>
</dbReference>
<dbReference type="Gene3D" id="3.40.50.300">
    <property type="entry name" value="P-loop containing nucleotide triphosphate hydrolases"/>
    <property type="match status" value="1"/>
</dbReference>
<organism evidence="7 8">
    <name type="scientific">Alectoria fallacina</name>
    <dbReference type="NCBI Taxonomy" id="1903189"/>
    <lineage>
        <taxon>Eukaryota</taxon>
        <taxon>Fungi</taxon>
        <taxon>Dikarya</taxon>
        <taxon>Ascomycota</taxon>
        <taxon>Pezizomycotina</taxon>
        <taxon>Lecanoromycetes</taxon>
        <taxon>OSLEUM clade</taxon>
        <taxon>Lecanoromycetidae</taxon>
        <taxon>Lecanorales</taxon>
        <taxon>Lecanorineae</taxon>
        <taxon>Parmeliaceae</taxon>
        <taxon>Alectoria</taxon>
    </lineage>
</organism>
<dbReference type="AlphaFoldDB" id="A0A8H3INS0"/>
<evidence type="ECO:0000256" key="3">
    <source>
        <dbReference type="PROSITE-ProRule" id="PRU00023"/>
    </source>
</evidence>
<dbReference type="Pfam" id="PF05057">
    <property type="entry name" value="DUF676"/>
    <property type="match status" value="1"/>
</dbReference>
<feature type="repeat" description="ANK" evidence="3">
    <location>
        <begin position="1058"/>
        <end position="1090"/>
    </location>
</feature>
<comment type="caution">
    <text evidence="7">The sequence shown here is derived from an EMBL/GenBank/DDBJ whole genome shotgun (WGS) entry which is preliminary data.</text>
</comment>
<comment type="similarity">
    <text evidence="1">Belongs to the putative lipase ROG1 family.</text>
</comment>
<dbReference type="InterPro" id="IPR036770">
    <property type="entry name" value="Ankyrin_rpt-contain_sf"/>
</dbReference>
<dbReference type="Pfam" id="PF00023">
    <property type="entry name" value="Ank"/>
    <property type="match status" value="1"/>
</dbReference>
<feature type="repeat" description="ANK" evidence="3">
    <location>
        <begin position="915"/>
        <end position="944"/>
    </location>
</feature>
<accession>A0A8H3INS0</accession>
<feature type="repeat" description="ANK" evidence="3">
    <location>
        <begin position="882"/>
        <end position="911"/>
    </location>
</feature>
<dbReference type="EMBL" id="CAJPDR010000136">
    <property type="protein sequence ID" value="CAF9920439.1"/>
    <property type="molecule type" value="Genomic_DNA"/>
</dbReference>
<dbReference type="PANTHER" id="PTHR10039:SF14">
    <property type="entry name" value="NACHT DOMAIN-CONTAINING PROTEIN"/>
    <property type="match status" value="1"/>
</dbReference>
<dbReference type="InterPro" id="IPR027417">
    <property type="entry name" value="P-loop_NTPase"/>
</dbReference>
<feature type="domain" description="Nephrocystin 3-like N-terminal" evidence="6">
    <location>
        <begin position="369"/>
        <end position="542"/>
    </location>
</feature>
<feature type="region of interest" description="Disordered" evidence="4">
    <location>
        <begin position="321"/>
        <end position="344"/>
    </location>
</feature>
<dbReference type="Gene3D" id="3.40.50.1820">
    <property type="entry name" value="alpha/beta hydrolase"/>
    <property type="match status" value="1"/>
</dbReference>
<dbReference type="InterPro" id="IPR002110">
    <property type="entry name" value="Ankyrin_rpt"/>
</dbReference>
<dbReference type="Pfam" id="PF24883">
    <property type="entry name" value="NPHP3_N"/>
    <property type="match status" value="1"/>
</dbReference>
<dbReference type="PANTHER" id="PTHR10039">
    <property type="entry name" value="AMELOGENIN"/>
    <property type="match status" value="1"/>
</dbReference>
<keyword evidence="2" id="KW-0677">Repeat</keyword>
<reference evidence="7" key="1">
    <citation type="submission" date="2021-03" db="EMBL/GenBank/DDBJ databases">
        <authorList>
            <person name="Tagirdzhanova G."/>
        </authorList>
    </citation>
    <scope>NUCLEOTIDE SEQUENCE</scope>
</reference>